<evidence type="ECO:0000313" key="4">
    <source>
        <dbReference type="Proteomes" id="UP000789759"/>
    </source>
</evidence>
<dbReference type="GO" id="GO:0008654">
    <property type="term" value="P:phospholipid biosynthetic process"/>
    <property type="evidence" value="ECO:0007669"/>
    <property type="project" value="TreeGrafter"/>
</dbReference>
<keyword evidence="2" id="KW-0472">Membrane</keyword>
<evidence type="ECO:0000256" key="1">
    <source>
        <dbReference type="SAM" id="MobiDB-lite"/>
    </source>
</evidence>
<keyword evidence="2" id="KW-0812">Transmembrane</keyword>
<proteinExistence type="predicted"/>
<dbReference type="GO" id="GO:0004366">
    <property type="term" value="F:glycerol-3-phosphate O-acyltransferase activity"/>
    <property type="evidence" value="ECO:0007669"/>
    <property type="project" value="TreeGrafter"/>
</dbReference>
<dbReference type="InterPro" id="IPR052744">
    <property type="entry name" value="GPAT/DAPAT"/>
</dbReference>
<organism evidence="3 4">
    <name type="scientific">Cetraspora pellucida</name>
    <dbReference type="NCBI Taxonomy" id="1433469"/>
    <lineage>
        <taxon>Eukaryota</taxon>
        <taxon>Fungi</taxon>
        <taxon>Fungi incertae sedis</taxon>
        <taxon>Mucoromycota</taxon>
        <taxon>Glomeromycotina</taxon>
        <taxon>Glomeromycetes</taxon>
        <taxon>Diversisporales</taxon>
        <taxon>Gigasporaceae</taxon>
        <taxon>Cetraspora</taxon>
    </lineage>
</organism>
<protein>
    <submittedName>
        <fullName evidence="3">9398_t:CDS:1</fullName>
    </submittedName>
</protein>
<keyword evidence="4" id="KW-1185">Reference proteome</keyword>
<dbReference type="EMBL" id="CAJVQA010002301">
    <property type="protein sequence ID" value="CAG8542852.1"/>
    <property type="molecule type" value="Genomic_DNA"/>
</dbReference>
<accession>A0A9N9AWX6</accession>
<name>A0A9N9AWX6_9GLOM</name>
<dbReference type="Proteomes" id="UP000789759">
    <property type="component" value="Unassembled WGS sequence"/>
</dbReference>
<dbReference type="OrthoDB" id="1044435at2759"/>
<reference evidence="3" key="1">
    <citation type="submission" date="2021-06" db="EMBL/GenBank/DDBJ databases">
        <authorList>
            <person name="Kallberg Y."/>
            <person name="Tangrot J."/>
            <person name="Rosling A."/>
        </authorList>
    </citation>
    <scope>NUCLEOTIDE SEQUENCE</scope>
    <source>
        <strain evidence="3">FL966</strain>
    </source>
</reference>
<dbReference type="SUPFAM" id="SSF69593">
    <property type="entry name" value="Glycerol-3-phosphate (1)-acyltransferase"/>
    <property type="match status" value="1"/>
</dbReference>
<gene>
    <name evidence="3" type="ORF">CPELLU_LOCUS4380</name>
</gene>
<feature type="region of interest" description="Disordered" evidence="1">
    <location>
        <begin position="241"/>
        <end position="266"/>
    </location>
</feature>
<evidence type="ECO:0000256" key="2">
    <source>
        <dbReference type="SAM" id="Phobius"/>
    </source>
</evidence>
<sequence>MSFVTVVRTAFYVILRFLTNIVFKVFYRDYGVFHSENFPPNDGTPILFIVAPHGNFLMDAITIFIKCPRYVYFLSARSNFDYPIFGTLMTLIGCIPVTRPFDVKRVDGDGLVRVIEEGKVVTGDGLGNVLKVGDTLYVEFEEPDNEMLKEANGIVGEIINNDKVRIKEPGMKWTTKGKRKGQLKRLVEYGSFVIRVDRESTITNLERFLPKNVTKTIDRLSSSPGVLTSPISDDQPHDITVHSSNPNQEVTEHTPLIPESSSNSRRSSNIYVVPDIPTTYSYTRMPSHSEVYSAVHSHFAKSNCIAIFPEGTSHDNEHMLSLKYGCAVMSLGYLASNEPDASGNPRRLKLVPCGLNFFDRHSFRSRVFVDIGPTIEIDNELIEMYRAGDESKPSQQLLKTIHTSLTEITINAPDFETLLFFKTASKLYREKLLPQKLSFSDKMKYSSAPLTEEFKQLKWDTISYAHALRRHQLSLPHLSVKPISLILYLPLYLFLIVLTIPGLIFFCPIGLIAQYVGKKQGENTMLYDENSLAITRWPAVAYGTMLLWEGMRWVGKRTWVCMWSLAKPAKRMSYISKKEELSTRIWKW</sequence>
<dbReference type="PANTHER" id="PTHR31605">
    <property type="entry name" value="GLYCEROL-3-PHOSPHATE O-ACYLTRANSFERASE 1"/>
    <property type="match status" value="1"/>
</dbReference>
<keyword evidence="2" id="KW-1133">Transmembrane helix</keyword>
<feature type="transmembrane region" description="Helical" evidence="2">
    <location>
        <begin position="485"/>
        <end position="513"/>
    </location>
</feature>
<dbReference type="AlphaFoldDB" id="A0A9N9AWX6"/>
<dbReference type="GO" id="GO:0016287">
    <property type="term" value="F:glycerone-phosphate O-acyltransferase activity"/>
    <property type="evidence" value="ECO:0007669"/>
    <property type="project" value="TreeGrafter"/>
</dbReference>
<comment type="caution">
    <text evidence="3">The sequence shown here is derived from an EMBL/GenBank/DDBJ whole genome shotgun (WGS) entry which is preliminary data.</text>
</comment>
<evidence type="ECO:0000313" key="3">
    <source>
        <dbReference type="EMBL" id="CAG8542852.1"/>
    </source>
</evidence>
<dbReference type="PANTHER" id="PTHR31605:SF0">
    <property type="entry name" value="GLYCEROL-3-PHOSPHATE O-ACYLTRANSFERASE 1"/>
    <property type="match status" value="1"/>
</dbReference>